<dbReference type="GeneID" id="14915340"/>
<dbReference type="Proteomes" id="UP000011083">
    <property type="component" value="Unassembled WGS sequence"/>
</dbReference>
<reference evidence="2 3" key="1">
    <citation type="journal article" date="2013" name="Genome Biol.">
        <title>Genome of Acanthamoeba castellanii highlights extensive lateral gene transfer and early evolution of tyrosine kinase signaling.</title>
        <authorList>
            <person name="Clarke M."/>
            <person name="Lohan A.J."/>
            <person name="Liu B."/>
            <person name="Lagkouvardos I."/>
            <person name="Roy S."/>
            <person name="Zafar N."/>
            <person name="Bertelli C."/>
            <person name="Schilde C."/>
            <person name="Kianianmomeni A."/>
            <person name="Burglin T.R."/>
            <person name="Frech C."/>
            <person name="Turcotte B."/>
            <person name="Kopec K.O."/>
            <person name="Synnott J.M."/>
            <person name="Choo C."/>
            <person name="Paponov I."/>
            <person name="Finkler A."/>
            <person name="Soon Heng Tan C."/>
            <person name="Hutchins A.P."/>
            <person name="Weinmeier T."/>
            <person name="Rattei T."/>
            <person name="Chu J.S."/>
            <person name="Gimenez G."/>
            <person name="Irimia M."/>
            <person name="Rigden D.J."/>
            <person name="Fitzpatrick D.A."/>
            <person name="Lorenzo-Morales J."/>
            <person name="Bateman A."/>
            <person name="Chiu C.H."/>
            <person name="Tang P."/>
            <person name="Hegemann P."/>
            <person name="Fromm H."/>
            <person name="Raoult D."/>
            <person name="Greub G."/>
            <person name="Miranda-Saavedra D."/>
            <person name="Chen N."/>
            <person name="Nash P."/>
            <person name="Ginger M.L."/>
            <person name="Horn M."/>
            <person name="Schaap P."/>
            <person name="Caler L."/>
            <person name="Loftus B."/>
        </authorList>
    </citation>
    <scope>NUCLEOTIDE SEQUENCE [LARGE SCALE GENOMIC DNA]</scope>
    <source>
        <strain evidence="2 3">Neff</strain>
    </source>
</reference>
<evidence type="ECO:0000256" key="1">
    <source>
        <dbReference type="SAM" id="SignalP"/>
    </source>
</evidence>
<name>L8GPC5_ACACF</name>
<evidence type="ECO:0000313" key="3">
    <source>
        <dbReference type="Proteomes" id="UP000011083"/>
    </source>
</evidence>
<gene>
    <name evidence="2" type="ORF">ACA1_391150</name>
</gene>
<keyword evidence="1" id="KW-0732">Signal</keyword>
<accession>L8GPC5</accession>
<dbReference type="KEGG" id="acan:ACA1_391150"/>
<dbReference type="Gene3D" id="3.40.50.2000">
    <property type="entry name" value="Glycogen Phosphorylase B"/>
    <property type="match status" value="1"/>
</dbReference>
<dbReference type="VEuPathDB" id="AmoebaDB:ACA1_391150"/>
<dbReference type="OrthoDB" id="2134023at2759"/>
<dbReference type="EMBL" id="KB008044">
    <property type="protein sequence ID" value="ELR14757.1"/>
    <property type="molecule type" value="Genomic_DNA"/>
</dbReference>
<dbReference type="Gene3D" id="3.20.20.80">
    <property type="entry name" value="Glycosidases"/>
    <property type="match status" value="1"/>
</dbReference>
<protein>
    <submittedName>
        <fullName evidence="2">Polysaccharide biosynthesis protein</fullName>
    </submittedName>
</protein>
<sequence length="746" mass="86332">MRHVVALVVVISALAAFVSYHQLPTPLRTAGAELTPLALAIVFPQFHAIPENDELWGVNFTEWTFLKPMPRHVIDEVIYKPHPDLGYYNILDYGHRRFMRVLADRFGIHGFCFYHFWFKDHPVMHRPLELMLKDGEPKKPFVLCWANENWTRAWDGLPNDVILAQDYSDHEGNVKHFYFLLPFFRNKRNIRINKRPVFIWYRIDKEHAEIVAGIMTLWQELARKEGLPGIHFMRFGQPPTNDWAPTDDQGLQGYVQFEPGYSSPWWKVGRQPADAGQWAGFWLFNAPEIWATSEHRRQGQAKEFYRGTVLGWNNAPRRGWTNGNYEGYPRIYRNATADGFGRHVQRVYDLAVQDTSIIAGPENYVFFAAWNEWNEQSILEPNDVTGYDMITTVKRAFKPHTGKTVVHLSHPGGGTEAYMKHLMGLFADYNHTWIQDGNPPSPSRDCALLHIHSAMVLEGPGWRVIDIARAYRARKVPVYVTVHDYQWLFPTQPNPSLEVLQTTEPGIGNMRNASKLFQMANRVIFPERSIYEYYRTQIGSKHWDEEKVVMVPHNDLIIHDDRFYVAPVADNTINVAYVGRFVEFKGAELFLALSKSDVLPAKHNLQFRFHQFGELEPRLREGCTTVEFYDLYDDNEIELILQQQNIHIVTFLSIFPETYSYVTTRILRAGIPVVYLARGALTERLAQVKHAFAVDEPTLASVEAGISRAVEFVMEHQGADTILREQSPNIQPTKWYLNNYPEIAEL</sequence>
<dbReference type="AlphaFoldDB" id="L8GPC5"/>
<dbReference type="Pfam" id="PF14307">
    <property type="entry name" value="Glyco_tran_WbsX"/>
    <property type="match status" value="1"/>
</dbReference>
<dbReference type="PANTHER" id="PTHR41244:SF1">
    <property type="entry name" value="GLYCOSYLTRANSFERASE"/>
    <property type="match status" value="1"/>
</dbReference>
<dbReference type="InterPro" id="IPR032719">
    <property type="entry name" value="WbsX"/>
</dbReference>
<feature type="signal peptide" evidence="1">
    <location>
        <begin position="1"/>
        <end position="20"/>
    </location>
</feature>
<dbReference type="SUPFAM" id="SSF53756">
    <property type="entry name" value="UDP-Glycosyltransferase/glycogen phosphorylase"/>
    <property type="match status" value="1"/>
</dbReference>
<feature type="chain" id="PRO_5044347867" evidence="1">
    <location>
        <begin position="21"/>
        <end position="746"/>
    </location>
</feature>
<dbReference type="STRING" id="1257118.L8GPC5"/>
<proteinExistence type="predicted"/>
<organism evidence="2 3">
    <name type="scientific">Acanthamoeba castellanii (strain ATCC 30010 / Neff)</name>
    <dbReference type="NCBI Taxonomy" id="1257118"/>
    <lineage>
        <taxon>Eukaryota</taxon>
        <taxon>Amoebozoa</taxon>
        <taxon>Discosea</taxon>
        <taxon>Longamoebia</taxon>
        <taxon>Centramoebida</taxon>
        <taxon>Acanthamoebidae</taxon>
        <taxon>Acanthamoeba</taxon>
    </lineage>
</organism>
<dbReference type="PANTHER" id="PTHR41244">
    <property type="entry name" value="RHAMNAN SYNTHESIS F"/>
    <property type="match status" value="1"/>
</dbReference>
<evidence type="ECO:0000313" key="2">
    <source>
        <dbReference type="EMBL" id="ELR14757.1"/>
    </source>
</evidence>
<dbReference type="RefSeq" id="XP_004336770.1">
    <property type="nucleotide sequence ID" value="XM_004336722.1"/>
</dbReference>
<keyword evidence="3" id="KW-1185">Reference proteome</keyword>